<evidence type="ECO:0000313" key="1">
    <source>
        <dbReference type="EMBL" id="CAK5059946.1"/>
    </source>
</evidence>
<reference evidence="1" key="1">
    <citation type="submission" date="2023-11" db="EMBL/GenBank/DDBJ databases">
        <authorList>
            <person name="Poullet M."/>
        </authorList>
    </citation>
    <scope>NUCLEOTIDE SEQUENCE</scope>
    <source>
        <strain evidence="1">E1834</strain>
    </source>
</reference>
<protein>
    <submittedName>
        <fullName evidence="1">Uncharacterized protein</fullName>
    </submittedName>
</protein>
<proteinExistence type="predicted"/>
<evidence type="ECO:0000313" key="2">
    <source>
        <dbReference type="Proteomes" id="UP001497535"/>
    </source>
</evidence>
<dbReference type="EMBL" id="CAVMJV010000017">
    <property type="protein sequence ID" value="CAK5059946.1"/>
    <property type="molecule type" value="Genomic_DNA"/>
</dbReference>
<keyword evidence="2" id="KW-1185">Reference proteome</keyword>
<organism evidence="1 2">
    <name type="scientific">Meloidogyne enterolobii</name>
    <name type="common">Root-knot nematode worm</name>
    <name type="synonym">Meloidogyne mayaguensis</name>
    <dbReference type="NCBI Taxonomy" id="390850"/>
    <lineage>
        <taxon>Eukaryota</taxon>
        <taxon>Metazoa</taxon>
        <taxon>Ecdysozoa</taxon>
        <taxon>Nematoda</taxon>
        <taxon>Chromadorea</taxon>
        <taxon>Rhabditida</taxon>
        <taxon>Tylenchina</taxon>
        <taxon>Tylenchomorpha</taxon>
        <taxon>Tylenchoidea</taxon>
        <taxon>Meloidogynidae</taxon>
        <taxon>Meloidogyninae</taxon>
        <taxon>Meloidogyne</taxon>
    </lineage>
</organism>
<comment type="caution">
    <text evidence="1">The sequence shown here is derived from an EMBL/GenBank/DDBJ whole genome shotgun (WGS) entry which is preliminary data.</text>
</comment>
<dbReference type="Proteomes" id="UP001497535">
    <property type="component" value="Unassembled WGS sequence"/>
</dbReference>
<name>A0ACB0YS43_MELEN</name>
<gene>
    <name evidence="1" type="ORF">MENTE1834_LOCUS15851</name>
</gene>
<sequence>MEVLPVYDAFPLTICYCVAFISISVVINIGTLISYRRHAKLTSSVKNNQQLRREKTEYKLLLYAILTFVGHAVMAFEQVNRHFLKYFFGYWKFGNFGNFWNF</sequence>
<accession>A0ACB0YS43</accession>